<dbReference type="Gene3D" id="3.90.180.10">
    <property type="entry name" value="Medium-chain alcohol dehydrogenases, catalytic domain"/>
    <property type="match status" value="1"/>
</dbReference>
<evidence type="ECO:0000256" key="4">
    <source>
        <dbReference type="ARBA" id="ARBA00023002"/>
    </source>
</evidence>
<dbReference type="InterPro" id="IPR047109">
    <property type="entry name" value="CAD-like"/>
</dbReference>
<evidence type="ECO:0000313" key="7">
    <source>
        <dbReference type="Proteomes" id="UP001378956"/>
    </source>
</evidence>
<accession>A0ABU8NJ44</accession>
<dbReference type="InterPro" id="IPR020843">
    <property type="entry name" value="ER"/>
</dbReference>
<keyword evidence="2" id="KW-0479">Metal-binding</keyword>
<dbReference type="PROSITE" id="PS00065">
    <property type="entry name" value="D_2_HYDROXYACID_DH_1"/>
    <property type="match status" value="1"/>
</dbReference>
<dbReference type="RefSeq" id="WP_337715527.1">
    <property type="nucleotide sequence ID" value="NZ_JBBEUB010000001.1"/>
</dbReference>
<dbReference type="SMART" id="SM00829">
    <property type="entry name" value="PKS_ER"/>
    <property type="match status" value="1"/>
</dbReference>
<dbReference type="InterPro" id="IPR013154">
    <property type="entry name" value="ADH-like_N"/>
</dbReference>
<proteinExistence type="predicted"/>
<organism evidence="6 7">
    <name type="scientific">Pedobacter panaciterrae</name>
    <dbReference type="NCBI Taxonomy" id="363849"/>
    <lineage>
        <taxon>Bacteria</taxon>
        <taxon>Pseudomonadati</taxon>
        <taxon>Bacteroidota</taxon>
        <taxon>Sphingobacteriia</taxon>
        <taxon>Sphingobacteriales</taxon>
        <taxon>Sphingobacteriaceae</taxon>
        <taxon>Pedobacter</taxon>
    </lineage>
</organism>
<evidence type="ECO:0000259" key="5">
    <source>
        <dbReference type="SMART" id="SM00829"/>
    </source>
</evidence>
<dbReference type="CDD" id="cd05283">
    <property type="entry name" value="CAD1"/>
    <property type="match status" value="1"/>
</dbReference>
<dbReference type="GO" id="GO:0016491">
    <property type="term" value="F:oxidoreductase activity"/>
    <property type="evidence" value="ECO:0007669"/>
    <property type="project" value="UniProtKB-KW"/>
</dbReference>
<dbReference type="InterPro" id="IPR036291">
    <property type="entry name" value="NAD(P)-bd_dom_sf"/>
</dbReference>
<dbReference type="PANTHER" id="PTHR42683">
    <property type="entry name" value="ALDEHYDE REDUCTASE"/>
    <property type="match status" value="1"/>
</dbReference>
<evidence type="ECO:0000256" key="1">
    <source>
        <dbReference type="ARBA" id="ARBA00001947"/>
    </source>
</evidence>
<evidence type="ECO:0000313" key="6">
    <source>
        <dbReference type="EMBL" id="MEJ2901696.1"/>
    </source>
</evidence>
<keyword evidence="7" id="KW-1185">Reference proteome</keyword>
<evidence type="ECO:0000256" key="3">
    <source>
        <dbReference type="ARBA" id="ARBA00022833"/>
    </source>
</evidence>
<dbReference type="InterPro" id="IPR011032">
    <property type="entry name" value="GroES-like_sf"/>
</dbReference>
<dbReference type="InterPro" id="IPR029752">
    <property type="entry name" value="D-isomer_DH_CS1"/>
</dbReference>
<dbReference type="Proteomes" id="UP001378956">
    <property type="component" value="Unassembled WGS sequence"/>
</dbReference>
<dbReference type="EC" id="1.1.-.-" evidence="6"/>
<dbReference type="Pfam" id="PF00107">
    <property type="entry name" value="ADH_zinc_N"/>
    <property type="match status" value="1"/>
</dbReference>
<dbReference type="EMBL" id="JBBEUB010000001">
    <property type="protein sequence ID" value="MEJ2901696.1"/>
    <property type="molecule type" value="Genomic_DNA"/>
</dbReference>
<name>A0ABU8NJ44_9SPHI</name>
<sequence>MEIKEIKAYGTASAAQPLAEMKIKRRVVQAHDVEMEILYRGICHSDLHQIKNDFGGTMFPIVPGHEILGRVTAVGDHVSKFKAGDLVGVGCIVDSCGHCEYCGDGIEQFCDEGVTFSFNSPDKNLGGATFGGFSKTYVCKEHYVLHMPEFKDLAAAAPLLCAGITVYSPLKHWQAGPGKRVGILGIGGLGHLAIKIAKAMGAEVVVFTTSAEKVDDAKRLGADLAVLSSDTEQMALYNRQLHFIIDTVSAKHDVNTYLNLLRHDGSVVLVGLPPEPLEIGAFNVVMGRRSFAGSNIGGIAETQEMLDFCFEHNITAESEVIDIQEVNEAFQRLEKGDVKYRFVIDMASLEN</sequence>
<dbReference type="SUPFAM" id="SSF50129">
    <property type="entry name" value="GroES-like"/>
    <property type="match status" value="1"/>
</dbReference>
<dbReference type="Pfam" id="PF08240">
    <property type="entry name" value="ADH_N"/>
    <property type="match status" value="1"/>
</dbReference>
<gene>
    <name evidence="6" type="ORF">WAE58_04645</name>
</gene>
<evidence type="ECO:0000256" key="2">
    <source>
        <dbReference type="ARBA" id="ARBA00022723"/>
    </source>
</evidence>
<feature type="domain" description="Enoyl reductase (ER)" evidence="5">
    <location>
        <begin position="10"/>
        <end position="344"/>
    </location>
</feature>
<protein>
    <submittedName>
        <fullName evidence="6">NAD(P)-dependent alcohol dehydrogenase</fullName>
        <ecNumber evidence="6">1.1.-.-</ecNumber>
    </submittedName>
</protein>
<comment type="caution">
    <text evidence="6">The sequence shown here is derived from an EMBL/GenBank/DDBJ whole genome shotgun (WGS) entry which is preliminary data.</text>
</comment>
<reference evidence="6 7" key="1">
    <citation type="submission" date="2024-03" db="EMBL/GenBank/DDBJ databases">
        <title>Sequence of Lycoming College Course Isolates.</title>
        <authorList>
            <person name="Plotts O."/>
            <person name="Newman J."/>
        </authorList>
    </citation>
    <scope>NUCLEOTIDE SEQUENCE [LARGE SCALE GENOMIC DNA]</scope>
    <source>
        <strain evidence="6 7">CJB-3</strain>
    </source>
</reference>
<dbReference type="Gene3D" id="3.40.50.720">
    <property type="entry name" value="NAD(P)-binding Rossmann-like Domain"/>
    <property type="match status" value="1"/>
</dbReference>
<dbReference type="SUPFAM" id="SSF51735">
    <property type="entry name" value="NAD(P)-binding Rossmann-fold domains"/>
    <property type="match status" value="1"/>
</dbReference>
<comment type="cofactor">
    <cofactor evidence="1">
        <name>Zn(2+)</name>
        <dbReference type="ChEBI" id="CHEBI:29105"/>
    </cofactor>
</comment>
<keyword evidence="4 6" id="KW-0560">Oxidoreductase</keyword>
<keyword evidence="3" id="KW-0862">Zinc</keyword>
<dbReference type="InterPro" id="IPR013149">
    <property type="entry name" value="ADH-like_C"/>
</dbReference>